<feature type="domain" description="SnoaL-like" evidence="1">
    <location>
        <begin position="50"/>
        <end position="136"/>
    </location>
</feature>
<dbReference type="SUPFAM" id="SSF54427">
    <property type="entry name" value="NTF2-like"/>
    <property type="match status" value="1"/>
</dbReference>
<name>A0ABN1PFE8_9ACTN</name>
<dbReference type="Proteomes" id="UP001501578">
    <property type="component" value="Unassembled WGS sequence"/>
</dbReference>
<evidence type="ECO:0000313" key="2">
    <source>
        <dbReference type="EMBL" id="GAA0927338.1"/>
    </source>
</evidence>
<dbReference type="PROSITE" id="PS51257">
    <property type="entry name" value="PROKAR_LIPOPROTEIN"/>
    <property type="match status" value="1"/>
</dbReference>
<dbReference type="Pfam" id="PF12680">
    <property type="entry name" value="SnoaL_2"/>
    <property type="match status" value="1"/>
</dbReference>
<reference evidence="2 3" key="1">
    <citation type="journal article" date="2019" name="Int. J. Syst. Evol. Microbiol.">
        <title>The Global Catalogue of Microorganisms (GCM) 10K type strain sequencing project: providing services to taxonomists for standard genome sequencing and annotation.</title>
        <authorList>
            <consortium name="The Broad Institute Genomics Platform"/>
            <consortium name="The Broad Institute Genome Sequencing Center for Infectious Disease"/>
            <person name="Wu L."/>
            <person name="Ma J."/>
        </authorList>
    </citation>
    <scope>NUCLEOTIDE SEQUENCE [LARGE SCALE GENOMIC DNA]</scope>
    <source>
        <strain evidence="2 3">JCM 11136</strain>
    </source>
</reference>
<dbReference type="InterPro" id="IPR032710">
    <property type="entry name" value="NTF2-like_dom_sf"/>
</dbReference>
<dbReference type="EMBL" id="BAAAHQ010000013">
    <property type="protein sequence ID" value="GAA0927338.1"/>
    <property type="molecule type" value="Genomic_DNA"/>
</dbReference>
<gene>
    <name evidence="2" type="ORF">GCM10009560_29860</name>
</gene>
<dbReference type="Gene3D" id="3.10.450.50">
    <property type="match status" value="1"/>
</dbReference>
<organism evidence="2 3">
    <name type="scientific">Nonomuraea longicatena</name>
    <dbReference type="NCBI Taxonomy" id="83682"/>
    <lineage>
        <taxon>Bacteria</taxon>
        <taxon>Bacillati</taxon>
        <taxon>Actinomycetota</taxon>
        <taxon>Actinomycetes</taxon>
        <taxon>Streptosporangiales</taxon>
        <taxon>Streptosporangiaceae</taxon>
        <taxon>Nonomuraea</taxon>
    </lineage>
</organism>
<protein>
    <recommendedName>
        <fullName evidence="1">SnoaL-like domain-containing protein</fullName>
    </recommendedName>
</protein>
<accession>A0ABN1PFE8</accession>
<proteinExistence type="predicted"/>
<evidence type="ECO:0000313" key="3">
    <source>
        <dbReference type="Proteomes" id="UP001501578"/>
    </source>
</evidence>
<sequence>MRALLILGACLAVGACSGGTAPERALTEIRLTAPTASAGAEDVEAAAAVVDRFIAAANSGDVPALREVFATDARFDRAGAVFTGRDEIIDRFLKPDVTDAGGRYNETGRLVEGDRLTVAFTFDTGGGTERFTYSVLVRGEQIVDVIGRYLPSVSEGGS</sequence>
<keyword evidence="3" id="KW-1185">Reference proteome</keyword>
<dbReference type="InterPro" id="IPR037401">
    <property type="entry name" value="SnoaL-like"/>
</dbReference>
<comment type="caution">
    <text evidence="2">The sequence shown here is derived from an EMBL/GenBank/DDBJ whole genome shotgun (WGS) entry which is preliminary data.</text>
</comment>
<dbReference type="RefSeq" id="WP_343950436.1">
    <property type="nucleotide sequence ID" value="NZ_BAAAHQ010000013.1"/>
</dbReference>
<evidence type="ECO:0000259" key="1">
    <source>
        <dbReference type="Pfam" id="PF12680"/>
    </source>
</evidence>